<dbReference type="NCBIfam" id="TIGR00854">
    <property type="entry name" value="pts-sorbose"/>
    <property type="match status" value="1"/>
</dbReference>
<dbReference type="InterPro" id="IPR018455">
    <property type="entry name" value="PTS_IIB_sorbose-sp_subgr"/>
</dbReference>
<comment type="subcellular location">
    <subcellularLocation>
        <location evidence="1">Cytoplasm</location>
    </subcellularLocation>
</comment>
<keyword evidence="5" id="KW-0808">Transferase</keyword>
<keyword evidence="4" id="KW-0762">Sugar transport</keyword>
<proteinExistence type="predicted"/>
<dbReference type="PROSITE" id="PS51101">
    <property type="entry name" value="PTS_EIIB_TYPE_4"/>
    <property type="match status" value="1"/>
</dbReference>
<dbReference type="InterPro" id="IPR004720">
    <property type="entry name" value="PTS_IIB_sorbose-sp"/>
</dbReference>
<protein>
    <submittedName>
        <fullName evidence="9">PTS system N-acetylgalactosamine-specific IIB component</fullName>
    </submittedName>
</protein>
<accession>A0ABU0E011</accession>
<keyword evidence="7" id="KW-0418">Kinase</keyword>
<evidence type="ECO:0000256" key="5">
    <source>
        <dbReference type="ARBA" id="ARBA00022679"/>
    </source>
</evidence>
<dbReference type="Proteomes" id="UP001230220">
    <property type="component" value="Unassembled WGS sequence"/>
</dbReference>
<dbReference type="Pfam" id="PF03830">
    <property type="entry name" value="PTSIIB_sorb"/>
    <property type="match status" value="1"/>
</dbReference>
<dbReference type="RefSeq" id="WP_307405828.1">
    <property type="nucleotide sequence ID" value="NZ_JAUSUR010000001.1"/>
</dbReference>
<evidence type="ECO:0000256" key="7">
    <source>
        <dbReference type="ARBA" id="ARBA00022777"/>
    </source>
</evidence>
<evidence type="ECO:0000256" key="6">
    <source>
        <dbReference type="ARBA" id="ARBA00022683"/>
    </source>
</evidence>
<dbReference type="CDD" id="cd00001">
    <property type="entry name" value="PTS_IIB_man"/>
    <property type="match status" value="1"/>
</dbReference>
<dbReference type="EMBL" id="JAUSUR010000001">
    <property type="protein sequence ID" value="MDQ0360161.1"/>
    <property type="molecule type" value="Genomic_DNA"/>
</dbReference>
<dbReference type="InterPro" id="IPR036667">
    <property type="entry name" value="PTS_IIB_sorbose-sp_sf"/>
</dbReference>
<keyword evidence="2" id="KW-0813">Transport</keyword>
<comment type="caution">
    <text evidence="9">The sequence shown here is derived from an EMBL/GenBank/DDBJ whole genome shotgun (WGS) entry which is preliminary data.</text>
</comment>
<keyword evidence="10" id="KW-1185">Reference proteome</keyword>
<keyword evidence="6" id="KW-0598">Phosphotransferase system</keyword>
<evidence type="ECO:0000256" key="3">
    <source>
        <dbReference type="ARBA" id="ARBA00022490"/>
    </source>
</evidence>
<keyword evidence="3" id="KW-0963">Cytoplasm</keyword>
<gene>
    <name evidence="9" type="ORF">J2S15_000892</name>
</gene>
<feature type="domain" description="PTS EIIB type-4" evidence="8">
    <location>
        <begin position="1"/>
        <end position="158"/>
    </location>
</feature>
<dbReference type="NCBIfam" id="NF008508">
    <property type="entry name" value="PRK11425.1"/>
    <property type="match status" value="1"/>
</dbReference>
<evidence type="ECO:0000256" key="2">
    <source>
        <dbReference type="ARBA" id="ARBA00022448"/>
    </source>
</evidence>
<name>A0ABU0E011_9FIRM</name>
<evidence type="ECO:0000313" key="10">
    <source>
        <dbReference type="Proteomes" id="UP001230220"/>
    </source>
</evidence>
<sequence>MTPNILMTRIDNRLVHGQVGVTWANTLAANLVIVANDDVATDDVQQQLMKMVLPDTIGIRFFTIERTSQIIDKAAPHQKIFIVVKTPQDVLRLLENGVQLEQVNIGNMHYKEGKKQVAPTVSVDDADIEVFKKIKEFNVDLFVQGIPGEKKQDIFNLI</sequence>
<evidence type="ECO:0000256" key="4">
    <source>
        <dbReference type="ARBA" id="ARBA00022597"/>
    </source>
</evidence>
<evidence type="ECO:0000313" key="9">
    <source>
        <dbReference type="EMBL" id="MDQ0360161.1"/>
    </source>
</evidence>
<reference evidence="9 10" key="1">
    <citation type="submission" date="2023-07" db="EMBL/GenBank/DDBJ databases">
        <title>Genomic Encyclopedia of Type Strains, Phase IV (KMG-IV): sequencing the most valuable type-strain genomes for metagenomic binning, comparative biology and taxonomic classification.</title>
        <authorList>
            <person name="Goeker M."/>
        </authorList>
    </citation>
    <scope>NUCLEOTIDE SEQUENCE [LARGE SCALE GENOMIC DNA]</scope>
    <source>
        <strain evidence="9 10">DSM 16784</strain>
    </source>
</reference>
<dbReference type="SUPFAM" id="SSF52728">
    <property type="entry name" value="PTS IIb component"/>
    <property type="match status" value="1"/>
</dbReference>
<evidence type="ECO:0000259" key="8">
    <source>
        <dbReference type="PROSITE" id="PS51101"/>
    </source>
</evidence>
<dbReference type="Gene3D" id="3.40.35.10">
    <property type="entry name" value="Phosphotransferase system, sorbose subfamily IIB component"/>
    <property type="match status" value="1"/>
</dbReference>
<dbReference type="NCBIfam" id="NF007288">
    <property type="entry name" value="PRK09756.1"/>
    <property type="match status" value="1"/>
</dbReference>
<evidence type="ECO:0000256" key="1">
    <source>
        <dbReference type="ARBA" id="ARBA00004496"/>
    </source>
</evidence>
<organism evidence="9 10">
    <name type="scientific">Breznakia pachnodae</name>
    <dbReference type="NCBI Taxonomy" id="265178"/>
    <lineage>
        <taxon>Bacteria</taxon>
        <taxon>Bacillati</taxon>
        <taxon>Bacillota</taxon>
        <taxon>Erysipelotrichia</taxon>
        <taxon>Erysipelotrichales</taxon>
        <taxon>Erysipelotrichaceae</taxon>
        <taxon>Breznakia</taxon>
    </lineage>
</organism>